<evidence type="ECO:0000313" key="1">
    <source>
        <dbReference type="EMBL" id="MDM5451673.1"/>
    </source>
</evidence>
<dbReference type="Proteomes" id="UP001234602">
    <property type="component" value="Unassembled WGS sequence"/>
</dbReference>
<sequence>MDGILKNLAETFSHAVDYAKEKITTITGTTSVTIVELSEHIINQPETKLIRKDLLGIPFSFYHLQKEGVTYYVEMKSSQILQLDVLAHDHTIVSYRSYRDKSNLPTAIRFPKTLLSR</sequence>
<gene>
    <name evidence="1" type="ORF">QUF89_05450</name>
</gene>
<evidence type="ECO:0000313" key="2">
    <source>
        <dbReference type="Proteomes" id="UP001234602"/>
    </source>
</evidence>
<name>A0AAW7I9P2_9BACI</name>
<dbReference type="AlphaFoldDB" id="A0AAW7I9P2"/>
<reference evidence="1" key="1">
    <citation type="submission" date="2023-06" db="EMBL/GenBank/DDBJ databases">
        <title>Comparative genomics of Bacillaceae isolates and their secondary metabolite potential.</title>
        <authorList>
            <person name="Song L."/>
            <person name="Nielsen L.J."/>
            <person name="Mohite O."/>
            <person name="Xu X."/>
            <person name="Weber T."/>
            <person name="Kovacs A.T."/>
        </authorList>
    </citation>
    <scope>NUCLEOTIDE SEQUENCE</scope>
    <source>
        <strain evidence="1">D8_B_37</strain>
    </source>
</reference>
<protein>
    <submittedName>
        <fullName evidence="1">Uncharacterized protein</fullName>
    </submittedName>
</protein>
<proteinExistence type="predicted"/>
<accession>A0AAW7I9P2</accession>
<comment type="caution">
    <text evidence="1">The sequence shown here is derived from an EMBL/GenBank/DDBJ whole genome shotgun (WGS) entry which is preliminary data.</text>
</comment>
<dbReference type="EMBL" id="JAUCEY010000008">
    <property type="protein sequence ID" value="MDM5451673.1"/>
    <property type="molecule type" value="Genomic_DNA"/>
</dbReference>
<dbReference type="RefSeq" id="WP_061465369.1">
    <property type="nucleotide sequence ID" value="NZ_CP011008.1"/>
</dbReference>
<organism evidence="1 2">
    <name type="scientific">Peribacillus simplex</name>
    <dbReference type="NCBI Taxonomy" id="1478"/>
    <lineage>
        <taxon>Bacteria</taxon>
        <taxon>Bacillati</taxon>
        <taxon>Bacillota</taxon>
        <taxon>Bacilli</taxon>
        <taxon>Bacillales</taxon>
        <taxon>Bacillaceae</taxon>
        <taxon>Peribacillus</taxon>
    </lineage>
</organism>